<evidence type="ECO:0000313" key="2">
    <source>
        <dbReference type="EMBL" id="VDK33643.1"/>
    </source>
</evidence>
<feature type="compositionally biased region" description="Polar residues" evidence="1">
    <location>
        <begin position="62"/>
        <end position="85"/>
    </location>
</feature>
<sequence>MSKVPSGSPTTNHRCEAPRREGQLSQSVVRGCDQEASGTPPGTDVLGVEASMPSLDSVASDAKSSLKTQKQSRQPSSTVGSVNTSKAGSLLNYAMLSESQNVHDIRASTGQRTIRMNQSHPDRTAEGFYWRHSLKIGI</sequence>
<accession>A0A0R3W3P6</accession>
<feature type="compositionally biased region" description="Polar residues" evidence="1">
    <location>
        <begin position="1"/>
        <end position="12"/>
    </location>
</feature>
<feature type="compositionally biased region" description="Basic and acidic residues" evidence="1">
    <location>
        <begin position="13"/>
        <end position="22"/>
    </location>
</feature>
<feature type="region of interest" description="Disordered" evidence="1">
    <location>
        <begin position="1"/>
        <end position="85"/>
    </location>
</feature>
<organism evidence="4">
    <name type="scientific">Taenia asiatica</name>
    <name type="common">Asian tapeworm</name>
    <dbReference type="NCBI Taxonomy" id="60517"/>
    <lineage>
        <taxon>Eukaryota</taxon>
        <taxon>Metazoa</taxon>
        <taxon>Spiralia</taxon>
        <taxon>Lophotrochozoa</taxon>
        <taxon>Platyhelminthes</taxon>
        <taxon>Cestoda</taxon>
        <taxon>Eucestoda</taxon>
        <taxon>Cyclophyllidea</taxon>
        <taxon>Taeniidae</taxon>
        <taxon>Taenia</taxon>
    </lineage>
</organism>
<protein>
    <submittedName>
        <fullName evidence="4">J domain-containing protein</fullName>
    </submittedName>
</protein>
<name>A0A0R3W3P6_TAEAS</name>
<evidence type="ECO:0000313" key="3">
    <source>
        <dbReference type="Proteomes" id="UP000282613"/>
    </source>
</evidence>
<keyword evidence="3" id="KW-1185">Reference proteome</keyword>
<evidence type="ECO:0000256" key="1">
    <source>
        <dbReference type="SAM" id="MobiDB-lite"/>
    </source>
</evidence>
<dbReference type="AlphaFoldDB" id="A0A0R3W3P6"/>
<reference evidence="2 3" key="2">
    <citation type="submission" date="2018-11" db="EMBL/GenBank/DDBJ databases">
        <authorList>
            <consortium name="Pathogen Informatics"/>
        </authorList>
    </citation>
    <scope>NUCLEOTIDE SEQUENCE [LARGE SCALE GENOMIC DNA]</scope>
</reference>
<proteinExistence type="predicted"/>
<gene>
    <name evidence="2" type="ORF">TASK_LOCUS4567</name>
</gene>
<dbReference type="WBParaSite" id="TASK_0000456601-mRNA-1">
    <property type="protein sequence ID" value="TASK_0000456601-mRNA-1"/>
    <property type="gene ID" value="TASK_0000456601"/>
</dbReference>
<reference evidence="4" key="1">
    <citation type="submission" date="2017-02" db="UniProtKB">
        <authorList>
            <consortium name="WormBaseParasite"/>
        </authorList>
    </citation>
    <scope>IDENTIFICATION</scope>
</reference>
<dbReference type="EMBL" id="UYRS01018357">
    <property type="protein sequence ID" value="VDK33643.1"/>
    <property type="molecule type" value="Genomic_DNA"/>
</dbReference>
<dbReference type="Proteomes" id="UP000282613">
    <property type="component" value="Unassembled WGS sequence"/>
</dbReference>
<evidence type="ECO:0000313" key="4">
    <source>
        <dbReference type="WBParaSite" id="TASK_0000456601-mRNA-1"/>
    </source>
</evidence>